<evidence type="ECO:0000256" key="3">
    <source>
        <dbReference type="ARBA" id="ARBA00022692"/>
    </source>
</evidence>
<evidence type="ECO:0000256" key="5">
    <source>
        <dbReference type="ARBA" id="ARBA00023136"/>
    </source>
</evidence>
<dbReference type="Pfam" id="PF04117">
    <property type="entry name" value="Mpv17_PMP22"/>
    <property type="match status" value="1"/>
</dbReference>
<evidence type="ECO:0000313" key="8">
    <source>
        <dbReference type="Proteomes" id="UP001530400"/>
    </source>
</evidence>
<dbReference type="InterPro" id="IPR007248">
    <property type="entry name" value="Mpv17_PMP22"/>
</dbReference>
<keyword evidence="5 6" id="KW-0472">Membrane</keyword>
<feature type="transmembrane region" description="Helical" evidence="6">
    <location>
        <begin position="87"/>
        <end position="105"/>
    </location>
</feature>
<comment type="caution">
    <text evidence="6">Lacks conserved residue(s) required for the propagation of feature annotation.</text>
</comment>
<name>A0ABD3MXR9_9STRA</name>
<dbReference type="Proteomes" id="UP001530400">
    <property type="component" value="Unassembled WGS sequence"/>
</dbReference>
<evidence type="ECO:0000256" key="6">
    <source>
        <dbReference type="RuleBase" id="RU363053"/>
    </source>
</evidence>
<dbReference type="EMBL" id="JALLPJ020001361">
    <property type="protein sequence ID" value="KAL3767621.1"/>
    <property type="molecule type" value="Genomic_DNA"/>
</dbReference>
<keyword evidence="3 6" id="KW-0812">Transmembrane</keyword>
<evidence type="ECO:0000256" key="4">
    <source>
        <dbReference type="ARBA" id="ARBA00022989"/>
    </source>
</evidence>
<dbReference type="AlphaFoldDB" id="A0ABD3MXR9"/>
<reference evidence="7 8" key="1">
    <citation type="submission" date="2024-10" db="EMBL/GenBank/DDBJ databases">
        <title>Updated reference genomes for cyclostephanoid diatoms.</title>
        <authorList>
            <person name="Roberts W.R."/>
            <person name="Alverson A.J."/>
        </authorList>
    </citation>
    <scope>NUCLEOTIDE SEQUENCE [LARGE SCALE GENOMIC DNA]</scope>
    <source>
        <strain evidence="7 8">AJA010-31</strain>
    </source>
</reference>
<keyword evidence="4 6" id="KW-1133">Transmembrane helix</keyword>
<organism evidence="7 8">
    <name type="scientific">Cyclotella atomus</name>
    <dbReference type="NCBI Taxonomy" id="382360"/>
    <lineage>
        <taxon>Eukaryota</taxon>
        <taxon>Sar</taxon>
        <taxon>Stramenopiles</taxon>
        <taxon>Ochrophyta</taxon>
        <taxon>Bacillariophyta</taxon>
        <taxon>Coscinodiscophyceae</taxon>
        <taxon>Thalassiosirophycidae</taxon>
        <taxon>Stephanodiscales</taxon>
        <taxon>Stephanodiscaceae</taxon>
        <taxon>Cyclotella</taxon>
    </lineage>
</organism>
<accession>A0ABD3MXR9</accession>
<gene>
    <name evidence="7" type="ORF">ACHAWO_011086</name>
</gene>
<comment type="caution">
    <text evidence="7">The sequence shown here is derived from an EMBL/GenBank/DDBJ whole genome shotgun (WGS) entry which is preliminary data.</text>
</comment>
<evidence type="ECO:0000256" key="2">
    <source>
        <dbReference type="ARBA" id="ARBA00006824"/>
    </source>
</evidence>
<sequence length="223" mass="25250">MSFRQSIHHSLGYCKIFKRSSSNGTSQPEVSFIRNPLQWYSKKLDESPILTKCITSGLIAGSGDVLCQYLNRTNNELKYDWIRSMRFVILGSFLVAPTVHTWYGFLMTRIPGTSVKAIGKRLLCDQGLFAPIFTPTFISCLTVLEHISGGKGDGTDNFASHFRERLHDSPEAIVMGWKIWVPSMAVMFAVVPSKYQVLYSNMVGFFWNAYLSWKTHEGEITSN</sequence>
<dbReference type="PANTHER" id="PTHR11266">
    <property type="entry name" value="PEROXISOMAL MEMBRANE PROTEIN 2, PXMP2 MPV17"/>
    <property type="match status" value="1"/>
</dbReference>
<keyword evidence="8" id="KW-1185">Reference proteome</keyword>
<protein>
    <submittedName>
        <fullName evidence="7">Uncharacterized protein</fullName>
    </submittedName>
</protein>
<evidence type="ECO:0000313" key="7">
    <source>
        <dbReference type="EMBL" id="KAL3767621.1"/>
    </source>
</evidence>
<dbReference type="GO" id="GO:0016020">
    <property type="term" value="C:membrane"/>
    <property type="evidence" value="ECO:0007669"/>
    <property type="project" value="UniProtKB-SubCell"/>
</dbReference>
<comment type="subcellular location">
    <subcellularLocation>
        <location evidence="1">Membrane</location>
        <topology evidence="1">Multi-pass membrane protein</topology>
    </subcellularLocation>
</comment>
<comment type="similarity">
    <text evidence="2 6">Belongs to the peroxisomal membrane protein PXMP2/4 family.</text>
</comment>
<proteinExistence type="inferred from homology"/>
<evidence type="ECO:0000256" key="1">
    <source>
        <dbReference type="ARBA" id="ARBA00004141"/>
    </source>
</evidence>